<comment type="caution">
    <text evidence="2">The sequence shown here is derived from an EMBL/GenBank/DDBJ whole genome shotgun (WGS) entry which is preliminary data.</text>
</comment>
<feature type="compositionally biased region" description="Polar residues" evidence="1">
    <location>
        <begin position="63"/>
        <end position="82"/>
    </location>
</feature>
<evidence type="ECO:0000313" key="3">
    <source>
        <dbReference type="Proteomes" id="UP001295423"/>
    </source>
</evidence>
<accession>A0AAD2CKV9</accession>
<feature type="region of interest" description="Disordered" evidence="1">
    <location>
        <begin position="1"/>
        <end position="102"/>
    </location>
</feature>
<organism evidence="2 3">
    <name type="scientific">Cylindrotheca closterium</name>
    <dbReference type="NCBI Taxonomy" id="2856"/>
    <lineage>
        <taxon>Eukaryota</taxon>
        <taxon>Sar</taxon>
        <taxon>Stramenopiles</taxon>
        <taxon>Ochrophyta</taxon>
        <taxon>Bacillariophyta</taxon>
        <taxon>Bacillariophyceae</taxon>
        <taxon>Bacillariophycidae</taxon>
        <taxon>Bacillariales</taxon>
        <taxon>Bacillariaceae</taxon>
        <taxon>Cylindrotheca</taxon>
    </lineage>
</organism>
<name>A0AAD2CKV9_9STRA</name>
<gene>
    <name evidence="2" type="ORF">CYCCA115_LOCUS5785</name>
</gene>
<evidence type="ECO:0000313" key="2">
    <source>
        <dbReference type="EMBL" id="CAJ1937722.1"/>
    </source>
</evidence>
<evidence type="ECO:0000256" key="1">
    <source>
        <dbReference type="SAM" id="MobiDB-lite"/>
    </source>
</evidence>
<reference evidence="2" key="1">
    <citation type="submission" date="2023-08" db="EMBL/GenBank/DDBJ databases">
        <authorList>
            <person name="Audoor S."/>
            <person name="Bilcke G."/>
        </authorList>
    </citation>
    <scope>NUCLEOTIDE SEQUENCE</scope>
</reference>
<dbReference type="EMBL" id="CAKOGP040000668">
    <property type="protein sequence ID" value="CAJ1937722.1"/>
    <property type="molecule type" value="Genomic_DNA"/>
</dbReference>
<feature type="compositionally biased region" description="Low complexity" evidence="1">
    <location>
        <begin position="23"/>
        <end position="38"/>
    </location>
</feature>
<feature type="region of interest" description="Disordered" evidence="1">
    <location>
        <begin position="123"/>
        <end position="149"/>
    </location>
</feature>
<proteinExistence type="predicted"/>
<dbReference type="Proteomes" id="UP001295423">
    <property type="component" value="Unassembled WGS sequence"/>
</dbReference>
<keyword evidence="3" id="KW-1185">Reference proteome</keyword>
<protein>
    <submittedName>
        <fullName evidence="2">Uncharacterized protein</fullName>
    </submittedName>
</protein>
<sequence length="203" mass="22207">MATLGTHPALFSASPSFDEDDYSQSTDYSYSTTSIRSSMTGSFRDDSVGDSGIDSPTRKPLTPFQNSFSTLAGLASSNNKKSSMPFGMQSPGTKAKKKADIDRAKRTIERLNQAEMQLKMKVCYTDNNDGRSSLSSKKGKKKKGKQENSEIKLKLSQIDIARNFYQRRINQNSVAGPVPLEILNIVKSVSAPPQQPISSRGVV</sequence>
<dbReference type="AlphaFoldDB" id="A0AAD2CKV9"/>